<protein>
    <submittedName>
        <fullName evidence="2">Uncharacterized protein</fullName>
    </submittedName>
</protein>
<evidence type="ECO:0000256" key="1">
    <source>
        <dbReference type="SAM" id="MobiDB-lite"/>
    </source>
</evidence>
<gene>
    <name evidence="2" type="primary">orf124</name>
</gene>
<geneLocation type="mitochondrion" evidence="2"/>
<proteinExistence type="predicted"/>
<sequence length="124" mass="13807">MFIPPPGSLTLSTSSVPVPWGTACTLFEDACRKTLHARVGCGNMQCAHQGDSRCRGIALRRLCTSFEPVTMRLHLLICDFFFMGDGRRRDSLPFGVEEEQGHRGWEGVRRRGGMPSRALRARNG</sequence>
<accession>A0A650AG28</accession>
<evidence type="ECO:0000313" key="2">
    <source>
        <dbReference type="EMBL" id="QGN66708.1"/>
    </source>
</evidence>
<name>A0A650AG28_9PEZI</name>
<organism evidence="2">
    <name type="scientific">Morchella importuna</name>
    <dbReference type="NCBI Taxonomy" id="1174673"/>
    <lineage>
        <taxon>Eukaryota</taxon>
        <taxon>Fungi</taxon>
        <taxon>Dikarya</taxon>
        <taxon>Ascomycota</taxon>
        <taxon>Pezizomycotina</taxon>
        <taxon>Pezizomycetes</taxon>
        <taxon>Pezizales</taxon>
        <taxon>Morchellaceae</taxon>
        <taxon>Morchella</taxon>
    </lineage>
</organism>
<dbReference type="AlphaFoldDB" id="A0A650AG28"/>
<feature type="region of interest" description="Disordered" evidence="1">
    <location>
        <begin position="103"/>
        <end position="124"/>
    </location>
</feature>
<keyword evidence="2" id="KW-0496">Mitochondrion</keyword>
<reference evidence="2" key="1">
    <citation type="submission" date="2019-02" db="EMBL/GenBank/DDBJ databases">
        <title>The largest mitochondrial genome of Morchella importuna (272.2 kb) among fungi reservoir of numerous mitochondrial ORFs, repeatitive sequences and nuclear genome horizontal transfer.</title>
        <authorList>
            <person name="Liu W."/>
            <person name="Bian Y."/>
        </authorList>
    </citation>
    <scope>NUCLEOTIDE SEQUENCE</scope>
</reference>
<dbReference type="GeneID" id="42906142"/>
<dbReference type="EMBL" id="MK527108">
    <property type="protein sequence ID" value="QGN66708.1"/>
    <property type="molecule type" value="Genomic_DNA"/>
</dbReference>
<dbReference type="RefSeq" id="YP_009722306.1">
    <property type="nucleotide sequence ID" value="NC_045397.1"/>
</dbReference>